<dbReference type="InterPro" id="IPR011856">
    <property type="entry name" value="tRNA_endonuc-like_dom_sf"/>
</dbReference>
<comment type="caution">
    <text evidence="2">The sequence shown here is derived from an EMBL/GenBank/DDBJ whole genome shotgun (WGS) entry which is preliminary data.</text>
</comment>
<reference evidence="2 3" key="1">
    <citation type="submission" date="2023-06" db="EMBL/GenBank/DDBJ databases">
        <authorList>
            <person name="Feng G."/>
            <person name="Li J."/>
            <person name="Zhu H."/>
        </authorList>
    </citation>
    <scope>NUCLEOTIDE SEQUENCE [LARGE SCALE GENOMIC DNA]</scope>
    <source>
        <strain evidence="2 3">RHCJP20</strain>
    </source>
</reference>
<protein>
    <submittedName>
        <fullName evidence="2">ATP-binding protein</fullName>
    </submittedName>
</protein>
<dbReference type="Proteomes" id="UP001235720">
    <property type="component" value="Unassembled WGS sequence"/>
</dbReference>
<organism evidence="2 3">
    <name type="scientific">Curtobacterium subtropicum</name>
    <dbReference type="NCBI Taxonomy" id="3055138"/>
    <lineage>
        <taxon>Bacteria</taxon>
        <taxon>Bacillati</taxon>
        <taxon>Actinomycetota</taxon>
        <taxon>Actinomycetes</taxon>
        <taxon>Micrococcales</taxon>
        <taxon>Microbacteriaceae</taxon>
        <taxon>Curtobacterium</taxon>
    </lineage>
</organism>
<dbReference type="SUPFAM" id="SSF55874">
    <property type="entry name" value="ATPase domain of HSP90 chaperone/DNA topoisomerase II/histidine kinase"/>
    <property type="match status" value="1"/>
</dbReference>
<dbReference type="InterPro" id="IPR036890">
    <property type="entry name" value="HATPase_C_sf"/>
</dbReference>
<dbReference type="Gene3D" id="3.40.1350.10">
    <property type="match status" value="1"/>
</dbReference>
<sequence length="706" mass="79231">MSDQQFEMNVDLAVLQSLGINLYSNAAAVLSEVVANAWDADANEISITWSANGEEITIQDDGIGMSFEDLNRKYLKVGYQKRSPNNDGLKSPKFSRPYMGRKGIGKLSVFSLADDVTVATRKEGDQAQALRITRDGLETAIGGGEAYHPSSEPVPADLPTHGTRIILRSLNSKRAGVTVKALRRRLARRFDVMQYDPAAADRFRIVINGEPIGFADREDLARIEYFWSFGPSSIPESETPKVRQRWQLDGTVDQERGWRLGGWFGTVSAPSDLQDAEDAQESLRNMIIMARKRPIQEGILDQLHFNKIFGNYVTGQITAEFLDSDDDSDIATSDRQRLIEDDERVTLLRDTLRERFLEAERHWSEQRPKDKFKDLLADYPFVHDWVEHRGAAHRGAARKLVQTIAALPLEDEAPRRELFRAGILGFERIALDATTEDLNEFAESVRADDILPMLASQRSLEDALYAQILRSRVAAIDQLERLIDKNELERALQEHLFKNMWLLDPSWEHPTANPVMEESLKRIRADVFDPTEEENADQGRIDIKYQSAAGTHLIIELKRYGRECKLEELYNQGAKYLEAIQDVLERTGKRSDGQDVEVVFVLGTPMDAGRTGTKSADEVIEARLAAINGRVFYYDRMLENAKRQYVEYGTVLDAKNDDLAKVLASLGPVADVAADDDGADASPETDANTVVAPTDQETELAAPIDA</sequence>
<keyword evidence="2" id="KW-0547">Nucleotide-binding</keyword>
<keyword evidence="2" id="KW-0067">ATP-binding</keyword>
<evidence type="ECO:0000256" key="1">
    <source>
        <dbReference type="SAM" id="MobiDB-lite"/>
    </source>
</evidence>
<proteinExistence type="predicted"/>
<name>A0ABT7TFJ9_9MICO</name>
<dbReference type="EMBL" id="JAUCMM010000002">
    <property type="protein sequence ID" value="MDM7887687.1"/>
    <property type="molecule type" value="Genomic_DNA"/>
</dbReference>
<accession>A0ABT7TFJ9</accession>
<evidence type="ECO:0000313" key="3">
    <source>
        <dbReference type="Proteomes" id="UP001235720"/>
    </source>
</evidence>
<dbReference type="GO" id="GO:0005524">
    <property type="term" value="F:ATP binding"/>
    <property type="evidence" value="ECO:0007669"/>
    <property type="project" value="UniProtKB-KW"/>
</dbReference>
<keyword evidence="3" id="KW-1185">Reference proteome</keyword>
<dbReference type="RefSeq" id="WP_289469402.1">
    <property type="nucleotide sequence ID" value="NZ_JAUCMM010000002.1"/>
</dbReference>
<dbReference type="Pfam" id="PF13589">
    <property type="entry name" value="HATPase_c_3"/>
    <property type="match status" value="1"/>
</dbReference>
<feature type="region of interest" description="Disordered" evidence="1">
    <location>
        <begin position="673"/>
        <end position="706"/>
    </location>
</feature>
<gene>
    <name evidence="2" type="ORF">QUG98_04390</name>
</gene>
<dbReference type="Gene3D" id="3.30.565.10">
    <property type="entry name" value="Histidine kinase-like ATPase, C-terminal domain"/>
    <property type="match status" value="1"/>
</dbReference>
<evidence type="ECO:0000313" key="2">
    <source>
        <dbReference type="EMBL" id="MDM7887687.1"/>
    </source>
</evidence>